<gene>
    <name evidence="2" type="ORF">TQ35_000190</name>
    <name evidence="1" type="ORF">TQ35_06530</name>
</gene>
<comment type="caution">
    <text evidence="1">The sequence shown here is derived from an EMBL/GenBank/DDBJ whole genome shotgun (WGS) entry which is preliminary data.</text>
</comment>
<protein>
    <submittedName>
        <fullName evidence="1">Uncharacterized protein</fullName>
    </submittedName>
</protein>
<organism evidence="1">
    <name type="scientific">Candidatus Aramenus sulfurataquae</name>
    <dbReference type="NCBI Taxonomy" id="1326980"/>
    <lineage>
        <taxon>Archaea</taxon>
        <taxon>Thermoproteota</taxon>
        <taxon>Thermoprotei</taxon>
        <taxon>Sulfolobales</taxon>
        <taxon>Sulfolobaceae</taxon>
        <taxon>Candidatus Aramenus</taxon>
    </lineage>
</organism>
<sequence length="66" mass="7438">MAMGFESSKEQLKVKTEIRCMTCDYKIVRDFQQGDFVPKIVGQCPKDGGQLYIAGIYAESTAQQKK</sequence>
<accession>A0A0F2LLY3</accession>
<evidence type="ECO:0000313" key="2">
    <source>
        <dbReference type="EMBL" id="MCL7342997.1"/>
    </source>
</evidence>
<dbReference type="AlphaFoldDB" id="A0A0F2LLY3"/>
<evidence type="ECO:0000313" key="1">
    <source>
        <dbReference type="EMBL" id="KJR78583.1"/>
    </source>
</evidence>
<dbReference type="EMBL" id="JZWS02000001">
    <property type="protein sequence ID" value="MCL7342997.1"/>
    <property type="molecule type" value="Genomic_DNA"/>
</dbReference>
<name>A0A0F2LLY3_9CREN</name>
<dbReference type="EMBL" id="JZWS01000080">
    <property type="protein sequence ID" value="KJR78583.1"/>
    <property type="molecule type" value="Genomic_DNA"/>
</dbReference>
<reference evidence="1" key="1">
    <citation type="submission" date="2015-03" db="EMBL/GenBank/DDBJ databases">
        <title>Metagenome Sequencing of an Archaeal-Dominated Microbial Community from a Hot Spring at the Los Azufres Geothermal Field, Mexico.</title>
        <authorList>
            <person name="Servin-Garciduenas L.E."/>
            <person name="Martinez-Romero E."/>
        </authorList>
    </citation>
    <scope>NUCLEOTIDE SEQUENCE [LARGE SCALE GENOMIC DNA]</scope>
    <source>
        <strain evidence="1">AZ1-454</strain>
    </source>
</reference>
<dbReference type="PATRIC" id="fig|1326980.8.peg.2157"/>
<reference evidence="2" key="2">
    <citation type="submission" date="2022-05" db="EMBL/GenBank/DDBJ databases">
        <title>Metagenome Sequencing of an Archaeal-Dominated Microbial Community from a Hot Spring at the Los Azufres Geothermal Field, Mexico.</title>
        <authorList>
            <person name="Marin-Paredes R."/>
            <person name="Martinez-Romero E."/>
            <person name="Servin-Garciduenas L.E."/>
        </authorList>
    </citation>
    <scope>NUCLEOTIDE SEQUENCE</scope>
    <source>
        <strain evidence="2">AZ1-454</strain>
    </source>
</reference>
<proteinExistence type="predicted"/>